<reference evidence="2 3" key="1">
    <citation type="submission" date="2018-07" db="EMBL/GenBank/DDBJ databases">
        <title>Draft genome sequence of Ancylomarina sp. M1P.</title>
        <authorList>
            <person name="Yadav S."/>
            <person name="Villanueva L."/>
            <person name="Damste J.S.S."/>
        </authorList>
    </citation>
    <scope>NUCLEOTIDE SEQUENCE [LARGE SCALE GENOMIC DNA]</scope>
    <source>
        <strain evidence="2 3">M1P</strain>
    </source>
</reference>
<accession>A0A425Y1F8</accession>
<name>A0A425Y1F8_9BACT</name>
<keyword evidence="1" id="KW-0812">Transmembrane</keyword>
<evidence type="ECO:0000256" key="1">
    <source>
        <dbReference type="SAM" id="Phobius"/>
    </source>
</evidence>
<sequence length="59" mass="6755">MKERKLKKAQIYSILGFSIITVAIGVQFYSNNKTYTYSLLILGSSICFFALIKAIRNFK</sequence>
<dbReference type="Proteomes" id="UP000285794">
    <property type="component" value="Unassembled WGS sequence"/>
</dbReference>
<evidence type="ECO:0000313" key="3">
    <source>
        <dbReference type="Proteomes" id="UP000285794"/>
    </source>
</evidence>
<evidence type="ECO:0000313" key="2">
    <source>
        <dbReference type="EMBL" id="RRG21540.1"/>
    </source>
</evidence>
<feature type="transmembrane region" description="Helical" evidence="1">
    <location>
        <begin position="35"/>
        <end position="55"/>
    </location>
</feature>
<dbReference type="EMBL" id="QQWG01000008">
    <property type="protein sequence ID" value="RRG21540.1"/>
    <property type="molecule type" value="Genomic_DNA"/>
</dbReference>
<dbReference type="AlphaFoldDB" id="A0A425Y1F8"/>
<gene>
    <name evidence="2" type="ORF">DWB61_09675</name>
</gene>
<keyword evidence="1" id="KW-1133">Transmembrane helix</keyword>
<proteinExistence type="predicted"/>
<keyword evidence="3" id="KW-1185">Reference proteome</keyword>
<protein>
    <submittedName>
        <fullName evidence="2">Uncharacterized protein</fullName>
    </submittedName>
</protein>
<keyword evidence="1" id="KW-0472">Membrane</keyword>
<comment type="caution">
    <text evidence="2">The sequence shown here is derived from an EMBL/GenBank/DDBJ whole genome shotgun (WGS) entry which is preliminary data.</text>
</comment>
<organism evidence="2 3">
    <name type="scientific">Ancylomarina euxinus</name>
    <dbReference type="NCBI Taxonomy" id="2283627"/>
    <lineage>
        <taxon>Bacteria</taxon>
        <taxon>Pseudomonadati</taxon>
        <taxon>Bacteroidota</taxon>
        <taxon>Bacteroidia</taxon>
        <taxon>Marinilabiliales</taxon>
        <taxon>Marinifilaceae</taxon>
        <taxon>Ancylomarina</taxon>
    </lineage>
</organism>
<feature type="transmembrane region" description="Helical" evidence="1">
    <location>
        <begin position="12"/>
        <end position="29"/>
    </location>
</feature>